<evidence type="ECO:0000313" key="1">
    <source>
        <dbReference type="EMBL" id="CAD8299136.1"/>
    </source>
</evidence>
<dbReference type="AlphaFoldDB" id="A0A7R9VN69"/>
<sequence length="133" mass="14623">MGQVGNIDDHLVSNPGLARPVGGADKVPVEIGSSCKTSISSLSSAHKALFQYLHALLIYEGGEQEREGKNLIISVRGIPERHTNEKECDSKCCTSNFRSNPWKRLPPAVRCRITRAKGFVPKGKEPRRVVELT</sequence>
<protein>
    <submittedName>
        <fullName evidence="1">Uncharacterized protein</fullName>
    </submittedName>
</protein>
<proteinExistence type="predicted"/>
<organism evidence="1">
    <name type="scientific">Pseudictyota dubia</name>
    <dbReference type="NCBI Taxonomy" id="2749911"/>
    <lineage>
        <taxon>Eukaryota</taxon>
        <taxon>Sar</taxon>
        <taxon>Stramenopiles</taxon>
        <taxon>Ochrophyta</taxon>
        <taxon>Bacillariophyta</taxon>
        <taxon>Mediophyceae</taxon>
        <taxon>Biddulphiophycidae</taxon>
        <taxon>Eupodiscales</taxon>
        <taxon>Odontellaceae</taxon>
        <taxon>Pseudictyota</taxon>
    </lineage>
</organism>
<dbReference type="EMBL" id="HBED01008717">
    <property type="protein sequence ID" value="CAD8299136.1"/>
    <property type="molecule type" value="Transcribed_RNA"/>
</dbReference>
<gene>
    <name evidence="1" type="ORF">TDUB1175_LOCUS4270</name>
</gene>
<name>A0A7R9VN69_9STRA</name>
<reference evidence="1" key="1">
    <citation type="submission" date="2021-01" db="EMBL/GenBank/DDBJ databases">
        <authorList>
            <person name="Corre E."/>
            <person name="Pelletier E."/>
            <person name="Niang G."/>
            <person name="Scheremetjew M."/>
            <person name="Finn R."/>
            <person name="Kale V."/>
            <person name="Holt S."/>
            <person name="Cochrane G."/>
            <person name="Meng A."/>
            <person name="Brown T."/>
            <person name="Cohen L."/>
        </authorList>
    </citation>
    <scope>NUCLEOTIDE SEQUENCE</scope>
    <source>
        <strain evidence="1">CCMP147</strain>
    </source>
</reference>
<accession>A0A7R9VN69</accession>